<comment type="caution">
    <text evidence="7">The sequence shown here is derived from an EMBL/GenBank/DDBJ whole genome shotgun (WGS) entry which is preliminary data.</text>
</comment>
<feature type="chain" id="PRO_5045912116" description="Fe/B12 periplasmic-binding domain-containing protein" evidence="5">
    <location>
        <begin position="22"/>
        <end position="322"/>
    </location>
</feature>
<evidence type="ECO:0000313" key="7">
    <source>
        <dbReference type="EMBL" id="GGO46298.1"/>
    </source>
</evidence>
<evidence type="ECO:0000259" key="6">
    <source>
        <dbReference type="PROSITE" id="PS50983"/>
    </source>
</evidence>
<evidence type="ECO:0000313" key="8">
    <source>
        <dbReference type="Proteomes" id="UP000642509"/>
    </source>
</evidence>
<keyword evidence="3" id="KW-0813">Transport</keyword>
<dbReference type="PROSITE" id="PS50983">
    <property type="entry name" value="FE_B12_PBP"/>
    <property type="match status" value="1"/>
</dbReference>
<evidence type="ECO:0000256" key="1">
    <source>
        <dbReference type="ARBA" id="ARBA00004196"/>
    </source>
</evidence>
<gene>
    <name evidence="7" type="ORF">GCM10010977_20940</name>
</gene>
<dbReference type="InterPro" id="IPR051313">
    <property type="entry name" value="Bact_iron-sidero_bind"/>
</dbReference>
<proteinExistence type="inferred from homology"/>
<comment type="similarity">
    <text evidence="2">Belongs to the bacterial solute-binding protein 8 family.</text>
</comment>
<dbReference type="Proteomes" id="UP000642509">
    <property type="component" value="Unassembled WGS sequence"/>
</dbReference>
<dbReference type="RefSeq" id="WP_229672531.1">
    <property type="nucleotide sequence ID" value="NZ_BAAAOU010000011.1"/>
</dbReference>
<dbReference type="PANTHER" id="PTHR30532">
    <property type="entry name" value="IRON III DICITRATE-BINDING PERIPLASMIC PROTEIN"/>
    <property type="match status" value="1"/>
</dbReference>
<sequence length="322" mass="34378">MKRLPLALPLTLAAGALLLCAGTTEGADSTASADPAKGGAVTLTHPTLEGVEISFEQQPETLVMDCYAYSTLHEYGIEPDALFGFDCENPFVMGDIDISGIERIGVDGEIDVEKLAELRPDAVIGQGDADGWAWFDEDVNTQLTRVADFIPLPSAETVDEGITANREIAAFLGADPEAENITQADEDYADAKEAFSVAAGENDLDVMFTSPTKEMLYTGVGFPQANLLEELGATVVGPPAPETGNRWGQVAWEEASTFPADIILVEGYSDEYDFSAELWDSLPAVAADQLGNWGSKGAMTSRTYADWLDALAEQMSTSEKVS</sequence>
<dbReference type="Pfam" id="PF01497">
    <property type="entry name" value="Peripla_BP_2"/>
    <property type="match status" value="1"/>
</dbReference>
<keyword evidence="8" id="KW-1185">Reference proteome</keyword>
<reference evidence="8" key="1">
    <citation type="journal article" date="2019" name="Int. J. Syst. Evol. Microbiol.">
        <title>The Global Catalogue of Microorganisms (GCM) 10K type strain sequencing project: providing services to taxonomists for standard genome sequencing and annotation.</title>
        <authorList>
            <consortium name="The Broad Institute Genomics Platform"/>
            <consortium name="The Broad Institute Genome Sequencing Center for Infectious Disease"/>
            <person name="Wu L."/>
            <person name="Ma J."/>
        </authorList>
    </citation>
    <scope>NUCLEOTIDE SEQUENCE [LARGE SCALE GENOMIC DNA]</scope>
    <source>
        <strain evidence="8">CGMCC 1.7064</strain>
    </source>
</reference>
<dbReference type="SUPFAM" id="SSF53807">
    <property type="entry name" value="Helical backbone' metal receptor"/>
    <property type="match status" value="1"/>
</dbReference>
<dbReference type="InterPro" id="IPR002491">
    <property type="entry name" value="ABC_transptr_periplasmic_BD"/>
</dbReference>
<organism evidence="7 8">
    <name type="scientific">Citricoccus zhacaiensis</name>
    <dbReference type="NCBI Taxonomy" id="489142"/>
    <lineage>
        <taxon>Bacteria</taxon>
        <taxon>Bacillati</taxon>
        <taxon>Actinomycetota</taxon>
        <taxon>Actinomycetes</taxon>
        <taxon>Micrococcales</taxon>
        <taxon>Micrococcaceae</taxon>
        <taxon>Citricoccus</taxon>
    </lineage>
</organism>
<keyword evidence="4 5" id="KW-0732">Signal</keyword>
<evidence type="ECO:0000256" key="2">
    <source>
        <dbReference type="ARBA" id="ARBA00008814"/>
    </source>
</evidence>
<evidence type="ECO:0000256" key="5">
    <source>
        <dbReference type="SAM" id="SignalP"/>
    </source>
</evidence>
<dbReference type="EMBL" id="BMLQ01000005">
    <property type="protein sequence ID" value="GGO46298.1"/>
    <property type="molecule type" value="Genomic_DNA"/>
</dbReference>
<comment type="subcellular location">
    <subcellularLocation>
        <location evidence="1">Cell envelope</location>
    </subcellularLocation>
</comment>
<evidence type="ECO:0000256" key="3">
    <source>
        <dbReference type="ARBA" id="ARBA00022448"/>
    </source>
</evidence>
<feature type="signal peptide" evidence="5">
    <location>
        <begin position="1"/>
        <end position="21"/>
    </location>
</feature>
<name>A0ABQ2M331_9MICC</name>
<accession>A0ABQ2M331</accession>
<feature type="domain" description="Fe/B12 periplasmic-binding" evidence="6">
    <location>
        <begin position="60"/>
        <end position="322"/>
    </location>
</feature>
<protein>
    <recommendedName>
        <fullName evidence="6">Fe/B12 periplasmic-binding domain-containing protein</fullName>
    </recommendedName>
</protein>
<evidence type="ECO:0000256" key="4">
    <source>
        <dbReference type="ARBA" id="ARBA00022729"/>
    </source>
</evidence>
<dbReference type="PANTHER" id="PTHR30532:SF24">
    <property type="entry name" value="FERRIC ENTEROBACTIN-BINDING PERIPLASMIC PROTEIN FEPB"/>
    <property type="match status" value="1"/>
</dbReference>
<dbReference type="Gene3D" id="3.40.50.1980">
    <property type="entry name" value="Nitrogenase molybdenum iron protein domain"/>
    <property type="match status" value="2"/>
</dbReference>